<evidence type="ECO:0000313" key="2">
    <source>
        <dbReference type="Proteomes" id="UP001138894"/>
    </source>
</evidence>
<sequence length="110" mass="12541">MAIPKKGTRKIVVNKLNFRWLIRKKATYTQSDYGIGKLHVAIELEENPGTSLFIYTDRNHPKDIGTEIVNPVKPSDIAKWIQQALELGWNPSKSGTPFCTKTINEKMELE</sequence>
<proteinExistence type="predicted"/>
<evidence type="ECO:0000313" key="1">
    <source>
        <dbReference type="EMBL" id="MBV7270619.1"/>
    </source>
</evidence>
<reference evidence="1" key="1">
    <citation type="submission" date="2021-04" db="EMBL/GenBank/DDBJ databases">
        <authorList>
            <person name="Pira H."/>
            <person name="Risdian C."/>
            <person name="Wink J."/>
        </authorList>
    </citation>
    <scope>NUCLEOTIDE SEQUENCE</scope>
    <source>
        <strain evidence="1">WHY3</strain>
    </source>
</reference>
<protein>
    <submittedName>
        <fullName evidence="1">Uncharacterized protein</fullName>
    </submittedName>
</protein>
<keyword evidence="2" id="KW-1185">Reference proteome</keyword>
<gene>
    <name evidence="1" type="ORF">KCG49_15630</name>
</gene>
<comment type="caution">
    <text evidence="1">The sequence shown here is derived from an EMBL/GenBank/DDBJ whole genome shotgun (WGS) entry which is preliminary data.</text>
</comment>
<dbReference type="EMBL" id="JAGSPD010000019">
    <property type="protein sequence ID" value="MBV7270619.1"/>
    <property type="molecule type" value="Genomic_DNA"/>
</dbReference>
<dbReference type="RefSeq" id="WP_218547839.1">
    <property type="nucleotide sequence ID" value="NZ_JAGSPD010000019.1"/>
</dbReference>
<accession>A0A9X1FAT1</accession>
<organism evidence="1 2">
    <name type="scientific">Winogradskyella luteola</name>
    <dbReference type="NCBI Taxonomy" id="2828330"/>
    <lineage>
        <taxon>Bacteria</taxon>
        <taxon>Pseudomonadati</taxon>
        <taxon>Bacteroidota</taxon>
        <taxon>Flavobacteriia</taxon>
        <taxon>Flavobacteriales</taxon>
        <taxon>Flavobacteriaceae</taxon>
        <taxon>Winogradskyella</taxon>
    </lineage>
</organism>
<dbReference type="AlphaFoldDB" id="A0A9X1FAT1"/>
<dbReference type="Proteomes" id="UP001138894">
    <property type="component" value="Unassembled WGS sequence"/>
</dbReference>
<name>A0A9X1FAT1_9FLAO</name>